<sequence>MVTSWILNSLTKEIADSVEYVNNSCELWKELEDRYDQTNGAKLYQIQKEIDDLTQGTLDITVYYTKLKKLWEELNTLNTKSICTCTCTCGAKDSMHKSEQDRRLIQFLMGLNEVYTVIRGNILMMSPLPSTAQAFSLLIQEEKQREYRPTSRTPMESISLNANAGRGSQGGRGYRTSFSSNSELSNNSNRSALICDFCKKQGHIKEKCYKLHGYPPKNNALNNRTNNPQQFNTQQFRQNKNQNFRGRRIVANAHGEECSQENSNSNAVITQEQYGHIMSLLQQFQIDSSGEDSKNNAESNKFAGPFSEEASGNW</sequence>
<keyword evidence="2" id="KW-1185">Reference proteome</keyword>
<accession>A0ABM1FYE3</accession>
<proteinExistence type="predicted"/>
<evidence type="ECO:0000313" key="3">
    <source>
        <dbReference type="RefSeq" id="XP_015063378.2"/>
    </source>
</evidence>
<dbReference type="GeneID" id="107008744"/>
<evidence type="ECO:0000313" key="2">
    <source>
        <dbReference type="Proteomes" id="UP000694930"/>
    </source>
</evidence>
<dbReference type="PANTHER" id="PTHR34222:SF99">
    <property type="entry name" value="PROTEIN, PUTATIVE-RELATED"/>
    <property type="match status" value="1"/>
</dbReference>
<dbReference type="PANTHER" id="PTHR34222">
    <property type="entry name" value="GAG_PRE-INTEGRS DOMAIN-CONTAINING PROTEIN"/>
    <property type="match status" value="1"/>
</dbReference>
<reference evidence="2" key="1">
    <citation type="journal article" date="2014" name="Nat. Genet.">
        <title>The genome of the stress-tolerant wild tomato species Solanum pennellii.</title>
        <authorList>
            <person name="Bolger A."/>
            <person name="Scossa F."/>
            <person name="Bolger M.E."/>
            <person name="Lanz C."/>
            <person name="Maumus F."/>
            <person name="Tohge T."/>
            <person name="Quesneville H."/>
            <person name="Alseekh S."/>
            <person name="Sorensen I."/>
            <person name="Lichtenstein G."/>
            <person name="Fich E.A."/>
            <person name="Conte M."/>
            <person name="Keller H."/>
            <person name="Schneeberger K."/>
            <person name="Schwacke R."/>
            <person name="Ofner I."/>
            <person name="Vrebalov J."/>
            <person name="Xu Y."/>
            <person name="Osorio S."/>
            <person name="Aflitos S.A."/>
            <person name="Schijlen E."/>
            <person name="Jimenez-Gomez J.M."/>
            <person name="Ryngajllo M."/>
            <person name="Kimura S."/>
            <person name="Kumar R."/>
            <person name="Koenig D."/>
            <person name="Headland L.R."/>
            <person name="Maloof J.N."/>
            <person name="Sinha N."/>
            <person name="van Ham R.C."/>
            <person name="Lankhorst R.K."/>
            <person name="Mao L."/>
            <person name="Vogel A."/>
            <person name="Arsova B."/>
            <person name="Panstruga R."/>
            <person name="Fei Z."/>
            <person name="Rose J.K."/>
            <person name="Zamir D."/>
            <person name="Carrari F."/>
            <person name="Giovannoni J.J."/>
            <person name="Weigel D."/>
            <person name="Usadel B."/>
            <person name="Fernie A.R."/>
        </authorList>
    </citation>
    <scope>NUCLEOTIDE SEQUENCE [LARGE SCALE GENOMIC DNA]</scope>
    <source>
        <strain evidence="2">cv. LA0716</strain>
    </source>
</reference>
<dbReference type="RefSeq" id="XP_015063378.2">
    <property type="nucleotide sequence ID" value="XM_015207892.2"/>
</dbReference>
<gene>
    <name evidence="3" type="primary">LOC107008744</name>
</gene>
<reference evidence="3" key="2">
    <citation type="submission" date="2025-08" db="UniProtKB">
        <authorList>
            <consortium name="RefSeq"/>
        </authorList>
    </citation>
    <scope>IDENTIFICATION</scope>
</reference>
<organism evidence="2 3">
    <name type="scientific">Solanum pennellii</name>
    <name type="common">Tomato</name>
    <name type="synonym">Lycopersicon pennellii</name>
    <dbReference type="NCBI Taxonomy" id="28526"/>
    <lineage>
        <taxon>Eukaryota</taxon>
        <taxon>Viridiplantae</taxon>
        <taxon>Streptophyta</taxon>
        <taxon>Embryophyta</taxon>
        <taxon>Tracheophyta</taxon>
        <taxon>Spermatophyta</taxon>
        <taxon>Magnoliopsida</taxon>
        <taxon>eudicotyledons</taxon>
        <taxon>Gunneridae</taxon>
        <taxon>Pentapetalae</taxon>
        <taxon>asterids</taxon>
        <taxon>lamiids</taxon>
        <taxon>Solanales</taxon>
        <taxon>Solanaceae</taxon>
        <taxon>Solanoideae</taxon>
        <taxon>Solaneae</taxon>
        <taxon>Solanum</taxon>
        <taxon>Solanum subgen. Lycopersicon</taxon>
    </lineage>
</organism>
<evidence type="ECO:0000256" key="1">
    <source>
        <dbReference type="SAM" id="MobiDB-lite"/>
    </source>
</evidence>
<feature type="region of interest" description="Disordered" evidence="1">
    <location>
        <begin position="288"/>
        <end position="314"/>
    </location>
</feature>
<protein>
    <submittedName>
        <fullName evidence="3">Uncharacterized protein LOC107008744</fullName>
    </submittedName>
</protein>
<feature type="region of interest" description="Disordered" evidence="1">
    <location>
        <begin position="160"/>
        <end position="182"/>
    </location>
</feature>
<name>A0ABM1FYE3_SOLPN</name>
<dbReference type="Proteomes" id="UP000694930">
    <property type="component" value="Chromosome 2"/>
</dbReference>